<gene>
    <name evidence="2" type="ORF">SAMN02745158_04041</name>
</gene>
<accession>A0A1M5CA85</accession>
<dbReference type="CDD" id="cd24068">
    <property type="entry name" value="ASKHA_NBD_ROK_FnNanK-like"/>
    <property type="match status" value="1"/>
</dbReference>
<keyword evidence="2" id="KW-0808">Transferase</keyword>
<dbReference type="Proteomes" id="UP000184245">
    <property type="component" value="Unassembled WGS sequence"/>
</dbReference>
<dbReference type="AlphaFoldDB" id="A0A1M5CA85"/>
<dbReference type="EMBL" id="FQVI01000036">
    <property type="protein sequence ID" value="SHF51517.1"/>
    <property type="molecule type" value="Genomic_DNA"/>
</dbReference>
<dbReference type="InterPro" id="IPR043129">
    <property type="entry name" value="ATPase_NBD"/>
</dbReference>
<dbReference type="GO" id="GO:0016301">
    <property type="term" value="F:kinase activity"/>
    <property type="evidence" value="ECO:0007669"/>
    <property type="project" value="UniProtKB-KW"/>
</dbReference>
<evidence type="ECO:0000313" key="3">
    <source>
        <dbReference type="Proteomes" id="UP000184245"/>
    </source>
</evidence>
<dbReference type="Gene3D" id="3.30.420.40">
    <property type="match status" value="2"/>
</dbReference>
<protein>
    <submittedName>
        <fullName evidence="2">Sugar kinase of the NBD/HSP70 family, may contain an N-terminal HTH domain</fullName>
    </submittedName>
</protein>
<sequence length="294" mass="31199">MKQYICIDIGGTSIKYGLISREGEFLDTGERPTEAFMGGPAVLGKAVEIAQNYLSKGNAAGICVSTAGMVDCEKGEIIHAAPLIPGYTGTQIKKTMEETFYIPCEVENDVNCAGLAETFAGAARGTSSSLCLTIGTGIGGAIILNGQVLHGISNSACEVGYMSMDGSTFQELGASSILVKKVAARKGLSLEEVNGKRVFDMAKQGDPDCIQAIDEMADVLGKGIANICYVINPEMVVLGGGIMAQREYLYDRIKEALHRYLIPAVASKTKLAFAENQNQAGMLGAFYHFCAKHK</sequence>
<keyword evidence="3" id="KW-1185">Reference proteome</keyword>
<name>A0A1M5CA85_9CLOT</name>
<comment type="similarity">
    <text evidence="1">Belongs to the ROK (NagC/XylR) family.</text>
</comment>
<dbReference type="Pfam" id="PF00480">
    <property type="entry name" value="ROK"/>
    <property type="match status" value="1"/>
</dbReference>
<dbReference type="PANTHER" id="PTHR18964">
    <property type="entry name" value="ROK (REPRESSOR, ORF, KINASE) FAMILY"/>
    <property type="match status" value="1"/>
</dbReference>
<dbReference type="SUPFAM" id="SSF53067">
    <property type="entry name" value="Actin-like ATPase domain"/>
    <property type="match status" value="1"/>
</dbReference>
<evidence type="ECO:0000313" key="2">
    <source>
        <dbReference type="EMBL" id="SHF51517.1"/>
    </source>
</evidence>
<dbReference type="PANTHER" id="PTHR18964:SF165">
    <property type="entry name" value="BETA-GLUCOSIDE KINASE"/>
    <property type="match status" value="1"/>
</dbReference>
<keyword evidence="2" id="KW-0418">Kinase</keyword>
<reference evidence="2 3" key="1">
    <citation type="submission" date="2016-11" db="EMBL/GenBank/DDBJ databases">
        <authorList>
            <person name="Jaros S."/>
            <person name="Januszkiewicz K."/>
            <person name="Wedrychowicz H."/>
        </authorList>
    </citation>
    <scope>NUCLEOTIDE SEQUENCE [LARGE SCALE GENOMIC DNA]</scope>
    <source>
        <strain evidence="2 3">DSM 17459</strain>
    </source>
</reference>
<evidence type="ECO:0000256" key="1">
    <source>
        <dbReference type="ARBA" id="ARBA00006479"/>
    </source>
</evidence>
<proteinExistence type="inferred from homology"/>
<dbReference type="InterPro" id="IPR000600">
    <property type="entry name" value="ROK"/>
</dbReference>
<dbReference type="STRING" id="1122155.SAMN02745158_04041"/>
<dbReference type="RefSeq" id="WP_072854592.1">
    <property type="nucleotide sequence ID" value="NZ_FQVI01000036.1"/>
</dbReference>
<dbReference type="OrthoDB" id="9795247at2"/>
<organism evidence="2 3">
    <name type="scientific">Lactonifactor longoviformis DSM 17459</name>
    <dbReference type="NCBI Taxonomy" id="1122155"/>
    <lineage>
        <taxon>Bacteria</taxon>
        <taxon>Bacillati</taxon>
        <taxon>Bacillota</taxon>
        <taxon>Clostridia</taxon>
        <taxon>Eubacteriales</taxon>
        <taxon>Clostridiaceae</taxon>
        <taxon>Lactonifactor</taxon>
    </lineage>
</organism>